<dbReference type="InterPro" id="IPR009506">
    <property type="entry name" value="YjiS-like"/>
</dbReference>
<accession>A0ABT3R4Z6</accession>
<gene>
    <name evidence="2" type="ORF">ON753_18105</name>
</gene>
<protein>
    <submittedName>
        <fullName evidence="2">DUF1127 domain-containing protein</fullName>
    </submittedName>
</protein>
<organism evidence="2 3">
    <name type="scientific">Roseibium salinum</name>
    <dbReference type="NCBI Taxonomy" id="1604349"/>
    <lineage>
        <taxon>Bacteria</taxon>
        <taxon>Pseudomonadati</taxon>
        <taxon>Pseudomonadota</taxon>
        <taxon>Alphaproteobacteria</taxon>
        <taxon>Hyphomicrobiales</taxon>
        <taxon>Stappiaceae</taxon>
        <taxon>Roseibium</taxon>
    </lineage>
</organism>
<dbReference type="RefSeq" id="WP_265964136.1">
    <property type="nucleotide sequence ID" value="NZ_JAPEVI010000003.1"/>
</dbReference>
<sequence>MSVEIETIFRSRARNRGIVLSALRLCAAALRGYFRRRATARALANLSEEELRDIGLARTETGYRQIHRDRYGAHYW</sequence>
<evidence type="ECO:0000313" key="2">
    <source>
        <dbReference type="EMBL" id="MCX2724264.1"/>
    </source>
</evidence>
<name>A0ABT3R4Z6_9HYPH</name>
<evidence type="ECO:0000313" key="3">
    <source>
        <dbReference type="Proteomes" id="UP001300261"/>
    </source>
</evidence>
<dbReference type="Pfam" id="PF06568">
    <property type="entry name" value="YjiS-like"/>
    <property type="match status" value="1"/>
</dbReference>
<dbReference type="Proteomes" id="UP001300261">
    <property type="component" value="Unassembled WGS sequence"/>
</dbReference>
<reference evidence="2 3" key="1">
    <citation type="journal article" date="2016" name="Int. J. Syst. Evol. Microbiol.">
        <title>Labrenzia salina sp. nov., isolated from the rhizosphere of the halophyte Arthrocnemum macrostachyum.</title>
        <authorList>
            <person name="Camacho M."/>
            <person name="Redondo-Gomez S."/>
            <person name="Rodriguez-Llorente I."/>
            <person name="Rohde M."/>
            <person name="Sproer C."/>
            <person name="Schumann P."/>
            <person name="Klenk H.P."/>
            <person name="Montero-Calasanz M.D.C."/>
        </authorList>
    </citation>
    <scope>NUCLEOTIDE SEQUENCE [LARGE SCALE GENOMIC DNA]</scope>
    <source>
        <strain evidence="2 3">DSM 29163</strain>
    </source>
</reference>
<feature type="domain" description="YjiS-like" evidence="1">
    <location>
        <begin position="27"/>
        <end position="60"/>
    </location>
</feature>
<proteinExistence type="predicted"/>
<comment type="caution">
    <text evidence="2">The sequence shown here is derived from an EMBL/GenBank/DDBJ whole genome shotgun (WGS) entry which is preliminary data.</text>
</comment>
<dbReference type="EMBL" id="JAPEVI010000003">
    <property type="protein sequence ID" value="MCX2724264.1"/>
    <property type="molecule type" value="Genomic_DNA"/>
</dbReference>
<evidence type="ECO:0000259" key="1">
    <source>
        <dbReference type="Pfam" id="PF06568"/>
    </source>
</evidence>
<keyword evidence="3" id="KW-1185">Reference proteome</keyword>